<comment type="caution">
    <text evidence="7">The sequence shown here is derived from an EMBL/GenBank/DDBJ whole genome shotgun (WGS) entry which is preliminary data.</text>
</comment>
<dbReference type="EMBL" id="BTRK01000005">
    <property type="protein sequence ID" value="GMR52384.1"/>
    <property type="molecule type" value="Genomic_DNA"/>
</dbReference>
<keyword evidence="3" id="KW-0547">Nucleotide-binding</keyword>
<evidence type="ECO:0000256" key="2">
    <source>
        <dbReference type="ARBA" id="ARBA00022679"/>
    </source>
</evidence>
<keyword evidence="4" id="KW-0418">Kinase</keyword>
<protein>
    <recommendedName>
        <fullName evidence="6">Protein kinase domain-containing protein</fullName>
    </recommendedName>
</protein>
<dbReference type="InterPro" id="IPR000719">
    <property type="entry name" value="Prot_kinase_dom"/>
</dbReference>
<accession>A0AAN5CXC6</accession>
<keyword evidence="5" id="KW-0067">ATP-binding</keyword>
<dbReference type="InterPro" id="IPR011009">
    <property type="entry name" value="Kinase-like_dom_sf"/>
</dbReference>
<feature type="non-terminal residue" evidence="7">
    <location>
        <position position="78"/>
    </location>
</feature>
<keyword evidence="2" id="KW-0808">Transferase</keyword>
<name>A0AAN5CXC6_9BILA</name>
<sequence>MPPKIINRKGHSIAADFWSLGVLMIQMLTDHLPFTESDRRETMNLILKSKLSMPPFLSPPAQSLLRALFKRNAVNRLW</sequence>
<dbReference type="PANTHER" id="PTHR24351">
    <property type="entry name" value="RIBOSOMAL PROTEIN S6 KINASE"/>
    <property type="match status" value="1"/>
</dbReference>
<evidence type="ECO:0000259" key="6">
    <source>
        <dbReference type="PROSITE" id="PS50011"/>
    </source>
</evidence>
<keyword evidence="1" id="KW-0723">Serine/threonine-protein kinase</keyword>
<evidence type="ECO:0000313" key="8">
    <source>
        <dbReference type="Proteomes" id="UP001328107"/>
    </source>
</evidence>
<dbReference type="Pfam" id="PF00069">
    <property type="entry name" value="Pkinase"/>
    <property type="match status" value="1"/>
</dbReference>
<dbReference type="PROSITE" id="PS50011">
    <property type="entry name" value="PROTEIN_KINASE_DOM"/>
    <property type="match status" value="1"/>
</dbReference>
<organism evidence="7 8">
    <name type="scientific">Pristionchus mayeri</name>
    <dbReference type="NCBI Taxonomy" id="1317129"/>
    <lineage>
        <taxon>Eukaryota</taxon>
        <taxon>Metazoa</taxon>
        <taxon>Ecdysozoa</taxon>
        <taxon>Nematoda</taxon>
        <taxon>Chromadorea</taxon>
        <taxon>Rhabditida</taxon>
        <taxon>Rhabditina</taxon>
        <taxon>Diplogasteromorpha</taxon>
        <taxon>Diplogasteroidea</taxon>
        <taxon>Neodiplogasteridae</taxon>
        <taxon>Pristionchus</taxon>
    </lineage>
</organism>
<dbReference type="GO" id="GO:0004674">
    <property type="term" value="F:protein serine/threonine kinase activity"/>
    <property type="evidence" value="ECO:0007669"/>
    <property type="project" value="UniProtKB-KW"/>
</dbReference>
<evidence type="ECO:0000256" key="3">
    <source>
        <dbReference type="ARBA" id="ARBA00022741"/>
    </source>
</evidence>
<dbReference type="Proteomes" id="UP001328107">
    <property type="component" value="Unassembled WGS sequence"/>
</dbReference>
<proteinExistence type="predicted"/>
<evidence type="ECO:0000313" key="7">
    <source>
        <dbReference type="EMBL" id="GMR52384.1"/>
    </source>
</evidence>
<dbReference type="SUPFAM" id="SSF56112">
    <property type="entry name" value="Protein kinase-like (PK-like)"/>
    <property type="match status" value="1"/>
</dbReference>
<dbReference type="GO" id="GO:0005524">
    <property type="term" value="F:ATP binding"/>
    <property type="evidence" value="ECO:0007669"/>
    <property type="project" value="UniProtKB-KW"/>
</dbReference>
<dbReference type="AlphaFoldDB" id="A0AAN5CXC6"/>
<gene>
    <name evidence="7" type="ORF">PMAYCL1PPCAC_22579</name>
</gene>
<dbReference type="Gene3D" id="1.10.510.10">
    <property type="entry name" value="Transferase(Phosphotransferase) domain 1"/>
    <property type="match status" value="1"/>
</dbReference>
<feature type="domain" description="Protein kinase" evidence="6">
    <location>
        <begin position="1"/>
        <end position="78"/>
    </location>
</feature>
<evidence type="ECO:0000256" key="5">
    <source>
        <dbReference type="ARBA" id="ARBA00022840"/>
    </source>
</evidence>
<keyword evidence="8" id="KW-1185">Reference proteome</keyword>
<evidence type="ECO:0000256" key="4">
    <source>
        <dbReference type="ARBA" id="ARBA00022777"/>
    </source>
</evidence>
<evidence type="ECO:0000256" key="1">
    <source>
        <dbReference type="ARBA" id="ARBA00022527"/>
    </source>
</evidence>
<reference evidence="8" key="1">
    <citation type="submission" date="2022-10" db="EMBL/GenBank/DDBJ databases">
        <title>Genome assembly of Pristionchus species.</title>
        <authorList>
            <person name="Yoshida K."/>
            <person name="Sommer R.J."/>
        </authorList>
    </citation>
    <scope>NUCLEOTIDE SEQUENCE [LARGE SCALE GENOMIC DNA]</scope>
    <source>
        <strain evidence="8">RS5460</strain>
    </source>
</reference>